<evidence type="ECO:0000259" key="8">
    <source>
        <dbReference type="Pfam" id="PF14748"/>
    </source>
</evidence>
<evidence type="ECO:0000313" key="10">
    <source>
        <dbReference type="Proteomes" id="UP001501585"/>
    </source>
</evidence>
<dbReference type="InterPro" id="IPR008927">
    <property type="entry name" value="6-PGluconate_DH-like_C_sf"/>
</dbReference>
<dbReference type="NCBIfam" id="TIGR00112">
    <property type="entry name" value="proC"/>
    <property type="match status" value="1"/>
</dbReference>
<feature type="domain" description="Pyrroline-5-carboxylate reductase catalytic N-terminal" evidence="7">
    <location>
        <begin position="2"/>
        <end position="95"/>
    </location>
</feature>
<evidence type="ECO:0000256" key="1">
    <source>
        <dbReference type="ARBA" id="ARBA00005525"/>
    </source>
</evidence>
<protein>
    <recommendedName>
        <fullName evidence="4 5">Pyrroline-5-carboxylate reductase</fullName>
        <shortName evidence="4">P5C reductase</shortName>
        <shortName evidence="4">P5CR</shortName>
        <ecNumber evidence="4 5">1.5.1.2</ecNumber>
    </recommendedName>
    <alternativeName>
        <fullName evidence="4">PCA reductase</fullName>
    </alternativeName>
</protein>
<dbReference type="Pfam" id="PF03807">
    <property type="entry name" value="F420_oxidored"/>
    <property type="match status" value="1"/>
</dbReference>
<dbReference type="PROSITE" id="PS00521">
    <property type="entry name" value="P5CR"/>
    <property type="match status" value="1"/>
</dbReference>
<dbReference type="InterPro" id="IPR028939">
    <property type="entry name" value="P5C_Rdtase_cat_N"/>
</dbReference>
<comment type="subcellular location">
    <subcellularLocation>
        <location evidence="4">Cytoplasm</location>
    </subcellularLocation>
</comment>
<dbReference type="EC" id="1.5.1.2" evidence="4 5"/>
<dbReference type="SUPFAM" id="SSF48179">
    <property type="entry name" value="6-phosphogluconate dehydrogenase C-terminal domain-like"/>
    <property type="match status" value="1"/>
</dbReference>
<dbReference type="InterPro" id="IPR000304">
    <property type="entry name" value="Pyrroline-COOH_reductase"/>
</dbReference>
<comment type="function">
    <text evidence="4">Catalyzes the reduction of 1-pyrroline-5-carboxylate (PCA) to L-proline.</text>
</comment>
<proteinExistence type="inferred from homology"/>
<comment type="similarity">
    <text evidence="1 4 6">Belongs to the pyrroline-5-carboxylate reductase family.</text>
</comment>
<dbReference type="Proteomes" id="UP001501585">
    <property type="component" value="Unassembled WGS sequence"/>
</dbReference>
<dbReference type="RefSeq" id="WP_344100571.1">
    <property type="nucleotide sequence ID" value="NZ_BAAAPC010000007.1"/>
</dbReference>
<comment type="catalytic activity">
    <reaction evidence="4 6">
        <text>L-proline + NADP(+) = (S)-1-pyrroline-5-carboxylate + NADPH + 2 H(+)</text>
        <dbReference type="Rhea" id="RHEA:14109"/>
        <dbReference type="ChEBI" id="CHEBI:15378"/>
        <dbReference type="ChEBI" id="CHEBI:17388"/>
        <dbReference type="ChEBI" id="CHEBI:57783"/>
        <dbReference type="ChEBI" id="CHEBI:58349"/>
        <dbReference type="ChEBI" id="CHEBI:60039"/>
        <dbReference type="EC" id="1.5.1.2"/>
    </reaction>
</comment>
<evidence type="ECO:0000256" key="4">
    <source>
        <dbReference type="HAMAP-Rule" id="MF_01925"/>
    </source>
</evidence>
<dbReference type="InterPro" id="IPR029036">
    <property type="entry name" value="P5CR_dimer"/>
</dbReference>
<evidence type="ECO:0000256" key="6">
    <source>
        <dbReference type="RuleBase" id="RU003903"/>
    </source>
</evidence>
<accession>A0ABN2SYE9</accession>
<sequence>MIAIIGAGKMGEALLAGLLGTGHDPADVLVVEPREEHAAQLRQGYGVETVPAAEAAQRAATLLLAIKPQDMVDLLDDVSPHMGGGQRLVISVAAGITTSLLEKHLSGDVAVVRAMPNTPALVGKGMTAIAAGTHTTPEQLDHAERLLRSVGEVVQVPEKHMDTVTALSGSGPAYFYFIAETMIEAGVAMGMPRATAERLVGQTIAGASAMLNESGEHPVVLREAVTSPGGTTAAAVRELDRHGVRTAFTDAIEAARDRSRALSEG</sequence>
<evidence type="ECO:0000313" key="9">
    <source>
        <dbReference type="EMBL" id="GAA1994550.1"/>
    </source>
</evidence>
<name>A0ABN2SYE9_9ACTN</name>
<organism evidence="9 10">
    <name type="scientific">Nocardiopsis rhodophaea</name>
    <dbReference type="NCBI Taxonomy" id="280238"/>
    <lineage>
        <taxon>Bacteria</taxon>
        <taxon>Bacillati</taxon>
        <taxon>Actinomycetota</taxon>
        <taxon>Actinomycetes</taxon>
        <taxon>Streptosporangiales</taxon>
        <taxon>Nocardiopsidaceae</taxon>
        <taxon>Nocardiopsis</taxon>
    </lineage>
</organism>
<dbReference type="InterPro" id="IPR053790">
    <property type="entry name" value="P5CR-like_CS"/>
</dbReference>
<keyword evidence="3 4" id="KW-0560">Oxidoreductase</keyword>
<keyword evidence="2 4" id="KW-0521">NADP</keyword>
<evidence type="ECO:0000256" key="2">
    <source>
        <dbReference type="ARBA" id="ARBA00022857"/>
    </source>
</evidence>
<dbReference type="HAMAP" id="MF_01925">
    <property type="entry name" value="P5C_reductase"/>
    <property type="match status" value="1"/>
</dbReference>
<dbReference type="Gene3D" id="3.40.50.720">
    <property type="entry name" value="NAD(P)-binding Rossmann-like Domain"/>
    <property type="match status" value="1"/>
</dbReference>
<evidence type="ECO:0000259" key="7">
    <source>
        <dbReference type="Pfam" id="PF03807"/>
    </source>
</evidence>
<reference evidence="9 10" key="1">
    <citation type="journal article" date="2019" name="Int. J. Syst. Evol. Microbiol.">
        <title>The Global Catalogue of Microorganisms (GCM) 10K type strain sequencing project: providing services to taxonomists for standard genome sequencing and annotation.</title>
        <authorList>
            <consortium name="The Broad Institute Genomics Platform"/>
            <consortium name="The Broad Institute Genome Sequencing Center for Infectious Disease"/>
            <person name="Wu L."/>
            <person name="Ma J."/>
        </authorList>
    </citation>
    <scope>NUCLEOTIDE SEQUENCE [LARGE SCALE GENOMIC DNA]</scope>
    <source>
        <strain evidence="9 10">JCM 15313</strain>
    </source>
</reference>
<dbReference type="InterPro" id="IPR036291">
    <property type="entry name" value="NAD(P)-bd_dom_sf"/>
</dbReference>
<dbReference type="PIRSF" id="PIRSF000193">
    <property type="entry name" value="Pyrrol-5-carb_rd"/>
    <property type="match status" value="1"/>
</dbReference>
<dbReference type="PANTHER" id="PTHR11645">
    <property type="entry name" value="PYRROLINE-5-CARBOXYLATE REDUCTASE"/>
    <property type="match status" value="1"/>
</dbReference>
<dbReference type="PANTHER" id="PTHR11645:SF0">
    <property type="entry name" value="PYRROLINE-5-CARBOXYLATE REDUCTASE 3"/>
    <property type="match status" value="1"/>
</dbReference>
<keyword evidence="4" id="KW-0963">Cytoplasm</keyword>
<dbReference type="SUPFAM" id="SSF51735">
    <property type="entry name" value="NAD(P)-binding Rossmann-fold domains"/>
    <property type="match status" value="1"/>
</dbReference>
<dbReference type="Pfam" id="PF14748">
    <property type="entry name" value="P5CR_dimer"/>
    <property type="match status" value="1"/>
</dbReference>
<comment type="pathway">
    <text evidence="4 6">Amino-acid biosynthesis; L-proline biosynthesis; L-proline from L-glutamate 5-semialdehyde: step 1/1.</text>
</comment>
<evidence type="ECO:0000256" key="5">
    <source>
        <dbReference type="NCBIfam" id="TIGR00112"/>
    </source>
</evidence>
<feature type="domain" description="Pyrroline-5-carboxylate reductase dimerisation" evidence="8">
    <location>
        <begin position="158"/>
        <end position="261"/>
    </location>
</feature>
<comment type="catalytic activity">
    <reaction evidence="4">
        <text>L-proline + NAD(+) = (S)-1-pyrroline-5-carboxylate + NADH + 2 H(+)</text>
        <dbReference type="Rhea" id="RHEA:14105"/>
        <dbReference type="ChEBI" id="CHEBI:15378"/>
        <dbReference type="ChEBI" id="CHEBI:17388"/>
        <dbReference type="ChEBI" id="CHEBI:57540"/>
        <dbReference type="ChEBI" id="CHEBI:57945"/>
        <dbReference type="ChEBI" id="CHEBI:60039"/>
        <dbReference type="EC" id="1.5.1.2"/>
    </reaction>
</comment>
<keyword evidence="4 6" id="KW-0028">Amino-acid biosynthesis</keyword>
<comment type="caution">
    <text evidence="9">The sequence shown here is derived from an EMBL/GenBank/DDBJ whole genome shotgun (WGS) entry which is preliminary data.</text>
</comment>
<keyword evidence="4 6" id="KW-0641">Proline biosynthesis</keyword>
<keyword evidence="10" id="KW-1185">Reference proteome</keyword>
<gene>
    <name evidence="4 9" type="primary">proC</name>
    <name evidence="9" type="ORF">GCM10009799_20840</name>
</gene>
<dbReference type="Gene3D" id="1.10.3730.10">
    <property type="entry name" value="ProC C-terminal domain-like"/>
    <property type="match status" value="1"/>
</dbReference>
<evidence type="ECO:0000256" key="3">
    <source>
        <dbReference type="ARBA" id="ARBA00023002"/>
    </source>
</evidence>
<dbReference type="EMBL" id="BAAAPC010000007">
    <property type="protein sequence ID" value="GAA1994550.1"/>
    <property type="molecule type" value="Genomic_DNA"/>
</dbReference>